<feature type="domain" description="Pseudouridine synthase RsuA/RluA-like" evidence="3">
    <location>
        <begin position="230"/>
        <end position="381"/>
    </location>
</feature>
<organism evidence="4 5">
    <name type="scientific">Cyclotella atomus</name>
    <dbReference type="NCBI Taxonomy" id="382360"/>
    <lineage>
        <taxon>Eukaryota</taxon>
        <taxon>Sar</taxon>
        <taxon>Stramenopiles</taxon>
        <taxon>Ochrophyta</taxon>
        <taxon>Bacillariophyta</taxon>
        <taxon>Coscinodiscophyceae</taxon>
        <taxon>Thalassiosirophycidae</taxon>
        <taxon>Stephanodiscales</taxon>
        <taxon>Stephanodiscaceae</taxon>
        <taxon>Cyclotella</taxon>
    </lineage>
</organism>
<keyword evidence="5" id="KW-1185">Reference proteome</keyword>
<dbReference type="PANTHER" id="PTHR21600:SF87">
    <property type="entry name" value="RNA PSEUDOURIDYLATE SYNTHASE DOMAIN-CONTAINING PROTEIN 1"/>
    <property type="match status" value="1"/>
</dbReference>
<dbReference type="SUPFAM" id="SSF55120">
    <property type="entry name" value="Pseudouridine synthase"/>
    <property type="match status" value="1"/>
</dbReference>
<dbReference type="Proteomes" id="UP001530400">
    <property type="component" value="Unassembled WGS sequence"/>
</dbReference>
<dbReference type="Pfam" id="PF00849">
    <property type="entry name" value="PseudoU_synth_2"/>
    <property type="match status" value="1"/>
</dbReference>
<evidence type="ECO:0000313" key="5">
    <source>
        <dbReference type="Proteomes" id="UP001530400"/>
    </source>
</evidence>
<evidence type="ECO:0000256" key="2">
    <source>
        <dbReference type="SAM" id="MobiDB-lite"/>
    </source>
</evidence>
<sequence>MASASAKVPSHLTIKVLYSDDDIIVIDKPCNLRSVPGHAADQDESDVNNNAHDDVEAAREKPQRLTAQEAWVNAIRSFALEHQNVSSTQTDQDGDNQSQAVDELIKNLSATPDANSIPRKCPTFERYCQRNRRRLLPSYPELDRFTTEEKVATQEPPTKRQKKSNNIPTQLRNIAQITFSLIQQRQRPLMNLPTPTDDEDSAIGQLRLLGFGDYAHNNHGPPESMDDVKRRISNESREDEKKKFKLYVVHRLDCQTSGIMIVARNPEAASILCQQWRERESVKKIYLAYVKRWPPYHEENITEGKIDLPLAASRTERIKWEVRPVDDGGKASLTMWKIHESSLDESKKEESTNDLRVESGLTLELQPMTGRTHQLRIHCAAVGSGIEGDSLYGDNPIEWMADKSRQGHNSDNNEMSVSTLRLHAHRLTFAHPKSGKQVTFESPKIW</sequence>
<dbReference type="PANTHER" id="PTHR21600">
    <property type="entry name" value="MITOCHONDRIAL RNA PSEUDOURIDINE SYNTHASE"/>
    <property type="match status" value="1"/>
</dbReference>
<dbReference type="PROSITE" id="PS01129">
    <property type="entry name" value="PSI_RLU"/>
    <property type="match status" value="1"/>
</dbReference>
<name>A0ABD3PJN0_9STRA</name>
<evidence type="ECO:0000313" key="4">
    <source>
        <dbReference type="EMBL" id="KAL3788021.1"/>
    </source>
</evidence>
<gene>
    <name evidence="4" type="ORF">ACHAWO_009062</name>
</gene>
<dbReference type="AlphaFoldDB" id="A0ABD3PJN0"/>
<dbReference type="GO" id="GO:0009982">
    <property type="term" value="F:pseudouridine synthase activity"/>
    <property type="evidence" value="ECO:0007669"/>
    <property type="project" value="UniProtKB-ARBA"/>
</dbReference>
<dbReference type="InterPro" id="IPR020103">
    <property type="entry name" value="PsdUridine_synth_cat_dom_sf"/>
</dbReference>
<comment type="caution">
    <text evidence="4">The sequence shown here is derived from an EMBL/GenBank/DDBJ whole genome shotgun (WGS) entry which is preliminary data.</text>
</comment>
<evidence type="ECO:0000256" key="1">
    <source>
        <dbReference type="ARBA" id="ARBA00010876"/>
    </source>
</evidence>
<dbReference type="Gene3D" id="3.30.2350.10">
    <property type="entry name" value="Pseudouridine synthase"/>
    <property type="match status" value="1"/>
</dbReference>
<dbReference type="EMBL" id="JALLPJ020000586">
    <property type="protein sequence ID" value="KAL3788021.1"/>
    <property type="molecule type" value="Genomic_DNA"/>
</dbReference>
<comment type="similarity">
    <text evidence="1">Belongs to the pseudouridine synthase RluA family.</text>
</comment>
<dbReference type="CDD" id="cd02869">
    <property type="entry name" value="PseudoU_synth_RluA_like"/>
    <property type="match status" value="1"/>
</dbReference>
<reference evidence="4 5" key="1">
    <citation type="submission" date="2024-10" db="EMBL/GenBank/DDBJ databases">
        <title>Updated reference genomes for cyclostephanoid diatoms.</title>
        <authorList>
            <person name="Roberts W.R."/>
            <person name="Alverson A.J."/>
        </authorList>
    </citation>
    <scope>NUCLEOTIDE SEQUENCE [LARGE SCALE GENOMIC DNA]</scope>
    <source>
        <strain evidence="4 5">AJA010-31</strain>
    </source>
</reference>
<dbReference type="InterPro" id="IPR006145">
    <property type="entry name" value="PsdUridine_synth_RsuA/RluA"/>
</dbReference>
<proteinExistence type="inferred from homology"/>
<feature type="region of interest" description="Disordered" evidence="2">
    <location>
        <begin position="146"/>
        <end position="167"/>
    </location>
</feature>
<evidence type="ECO:0000259" key="3">
    <source>
        <dbReference type="Pfam" id="PF00849"/>
    </source>
</evidence>
<dbReference type="InterPro" id="IPR006224">
    <property type="entry name" value="PsdUridine_synth_RluA-like_CS"/>
</dbReference>
<accession>A0ABD3PJN0</accession>
<protein>
    <recommendedName>
        <fullName evidence="3">Pseudouridine synthase RsuA/RluA-like domain-containing protein</fullName>
    </recommendedName>
</protein>
<dbReference type="InterPro" id="IPR050188">
    <property type="entry name" value="RluA_PseudoU_synthase"/>
</dbReference>